<dbReference type="PROSITE" id="PS50330">
    <property type="entry name" value="UIM"/>
    <property type="match status" value="1"/>
</dbReference>
<dbReference type="FunFam" id="1.25.40.90:FF:000002">
    <property type="entry name" value="epsin-2 isoform X1"/>
    <property type="match status" value="1"/>
</dbReference>
<evidence type="ECO:0000313" key="10">
    <source>
        <dbReference type="EMBL" id="CAG6663764.1"/>
    </source>
</evidence>
<comment type="similarity">
    <text evidence="2">Belongs to the epsin family.</text>
</comment>
<feature type="region of interest" description="Disordered" evidence="8">
    <location>
        <begin position="229"/>
        <end position="248"/>
    </location>
</feature>
<evidence type="ECO:0000256" key="8">
    <source>
        <dbReference type="SAM" id="MobiDB-lite"/>
    </source>
</evidence>
<evidence type="ECO:0000256" key="5">
    <source>
        <dbReference type="ARBA" id="ARBA00022737"/>
    </source>
</evidence>
<evidence type="ECO:0000256" key="4">
    <source>
        <dbReference type="ARBA" id="ARBA00022553"/>
    </source>
</evidence>
<dbReference type="Gene3D" id="1.25.40.90">
    <property type="match status" value="1"/>
</dbReference>
<evidence type="ECO:0000256" key="7">
    <source>
        <dbReference type="SAM" id="Coils"/>
    </source>
</evidence>
<evidence type="ECO:0000256" key="3">
    <source>
        <dbReference type="ARBA" id="ARBA00022490"/>
    </source>
</evidence>
<dbReference type="SMART" id="SM00273">
    <property type="entry name" value="ENTH"/>
    <property type="match status" value="1"/>
</dbReference>
<dbReference type="InterPro" id="IPR008942">
    <property type="entry name" value="ENTH_VHS"/>
</dbReference>
<dbReference type="PROSITE" id="PS50942">
    <property type="entry name" value="ENTH"/>
    <property type="match status" value="1"/>
</dbReference>
<dbReference type="GO" id="GO:0005543">
    <property type="term" value="F:phospholipid binding"/>
    <property type="evidence" value="ECO:0007669"/>
    <property type="project" value="TreeGrafter"/>
</dbReference>
<dbReference type="EMBL" id="HBUF01205866">
    <property type="protein sequence ID" value="CAG6663764.1"/>
    <property type="molecule type" value="Transcribed_RNA"/>
</dbReference>
<feature type="compositionally biased region" description="Low complexity" evidence="8">
    <location>
        <begin position="165"/>
        <end position="190"/>
    </location>
</feature>
<reference evidence="10" key="1">
    <citation type="submission" date="2021-05" db="EMBL/GenBank/DDBJ databases">
        <authorList>
            <person name="Alioto T."/>
            <person name="Alioto T."/>
            <person name="Gomez Garrido J."/>
        </authorList>
    </citation>
    <scope>NUCLEOTIDE SEQUENCE</scope>
</reference>
<dbReference type="GO" id="GO:0030276">
    <property type="term" value="F:clathrin binding"/>
    <property type="evidence" value="ECO:0007669"/>
    <property type="project" value="TreeGrafter"/>
</dbReference>
<dbReference type="GO" id="GO:0030125">
    <property type="term" value="C:clathrin vesicle coat"/>
    <property type="evidence" value="ECO:0007669"/>
    <property type="project" value="TreeGrafter"/>
</dbReference>
<dbReference type="PANTHER" id="PTHR12276">
    <property type="entry name" value="EPSIN/ENT-RELATED"/>
    <property type="match status" value="1"/>
</dbReference>
<dbReference type="InterPro" id="IPR013809">
    <property type="entry name" value="ENTH"/>
</dbReference>
<protein>
    <submittedName>
        <fullName evidence="10">Epsin-2</fullName>
    </submittedName>
</protein>
<dbReference type="PANTHER" id="PTHR12276:SF115">
    <property type="entry name" value="FI19443P1"/>
    <property type="match status" value="1"/>
</dbReference>
<evidence type="ECO:0000256" key="1">
    <source>
        <dbReference type="ARBA" id="ARBA00004496"/>
    </source>
</evidence>
<dbReference type="GO" id="GO:0006897">
    <property type="term" value="P:endocytosis"/>
    <property type="evidence" value="ECO:0007669"/>
    <property type="project" value="TreeGrafter"/>
</dbReference>
<name>A0A8D8SAT8_9HEMI</name>
<proteinExistence type="inferred from homology"/>
<dbReference type="Pfam" id="PF01417">
    <property type="entry name" value="ENTH"/>
    <property type="match status" value="1"/>
</dbReference>
<feature type="domain" description="ENTH" evidence="9">
    <location>
        <begin position="21"/>
        <end position="152"/>
    </location>
</feature>
<organism evidence="10">
    <name type="scientific">Cacopsylla melanoneura</name>
    <dbReference type="NCBI Taxonomy" id="428564"/>
    <lineage>
        <taxon>Eukaryota</taxon>
        <taxon>Metazoa</taxon>
        <taxon>Ecdysozoa</taxon>
        <taxon>Arthropoda</taxon>
        <taxon>Hexapoda</taxon>
        <taxon>Insecta</taxon>
        <taxon>Pterygota</taxon>
        <taxon>Neoptera</taxon>
        <taxon>Paraneoptera</taxon>
        <taxon>Hemiptera</taxon>
        <taxon>Sternorrhyncha</taxon>
        <taxon>Psylloidea</taxon>
        <taxon>Psyllidae</taxon>
        <taxon>Psyllinae</taxon>
        <taxon>Cacopsylla</taxon>
    </lineage>
</organism>
<sequence length="542" mass="58446">MPRQREDIQVNVAGLRRNIKNLAHNYSDAQVKVREATSNDPWGPSSSLMSDIADLTYNVVAFTEIMQMIWKRLNDSGKNWRHVYKALSLLEYLIKTGSDKVASQCKENIFVIQTLRDFQYLEDGKDQGFNVREKAKTLVTLLGDDERLKNERARQLKARERFQRSASSGFGSEGSSDVLSPSSPTLTTTSYRESRFSCNTTSALAATPELESARPQTAGEEELQLQLALAMSREEAEQEEQKKKSDDVRLQLALSASQSENEIKHHLSAVPASSAGAAAAASPSSHMLDLLEVEPALSDPWALPTTHHAPPTPATMAPRPQTLSFIYSPWDSWVDPWSCPAAIPPADPWAPLANGATPVALPKPAPTSFPVPAAAADPWSPVPAIPAPAPTPASNDPWSLPPQVNTPGDDFDEISNRNRTNGSGLTSAVDPFDVSTITDSLRSTTLTNPSSTPLQPIKKTPHSFLGENSALVNLDNLITVPAAVPTMPIAPLQAQKTGTLANPFGLSGAPSTAGPPAGFTPFTQHHQPQQTNLPSPANPFLS</sequence>
<feature type="compositionally biased region" description="Basic and acidic residues" evidence="8">
    <location>
        <begin position="232"/>
        <end position="248"/>
    </location>
</feature>
<evidence type="ECO:0000256" key="2">
    <source>
        <dbReference type="ARBA" id="ARBA00010130"/>
    </source>
</evidence>
<feature type="compositionally biased region" description="Low complexity" evidence="8">
    <location>
        <begin position="519"/>
        <end position="531"/>
    </location>
</feature>
<evidence type="ECO:0000259" key="9">
    <source>
        <dbReference type="PROSITE" id="PS50942"/>
    </source>
</evidence>
<accession>A0A8D8SAT8</accession>
<dbReference type="GO" id="GO:0005886">
    <property type="term" value="C:plasma membrane"/>
    <property type="evidence" value="ECO:0007669"/>
    <property type="project" value="TreeGrafter"/>
</dbReference>
<keyword evidence="3" id="KW-0963">Cytoplasm</keyword>
<dbReference type="InterPro" id="IPR003903">
    <property type="entry name" value="UIM_dom"/>
</dbReference>
<feature type="region of interest" description="Disordered" evidence="8">
    <location>
        <begin position="384"/>
        <end position="405"/>
    </location>
</feature>
<keyword evidence="7" id="KW-0175">Coiled coil</keyword>
<dbReference type="SUPFAM" id="SSF48464">
    <property type="entry name" value="ENTH/VHS domain"/>
    <property type="match status" value="1"/>
</dbReference>
<keyword evidence="4" id="KW-0597">Phosphoprotein</keyword>
<feature type="region of interest" description="Disordered" evidence="8">
    <location>
        <begin position="501"/>
        <end position="542"/>
    </location>
</feature>
<keyword evidence="6" id="KW-0446">Lipid-binding</keyword>
<dbReference type="GO" id="GO:0005768">
    <property type="term" value="C:endosome"/>
    <property type="evidence" value="ECO:0007669"/>
    <property type="project" value="TreeGrafter"/>
</dbReference>
<feature type="compositionally biased region" description="Polar residues" evidence="8">
    <location>
        <begin position="394"/>
        <end position="405"/>
    </location>
</feature>
<feature type="coiled-coil region" evidence="7">
    <location>
        <begin position="5"/>
        <end position="39"/>
    </location>
</feature>
<keyword evidence="5" id="KW-0677">Repeat</keyword>
<feature type="region of interest" description="Disordered" evidence="8">
    <location>
        <begin position="159"/>
        <end position="194"/>
    </location>
</feature>
<comment type="subcellular location">
    <subcellularLocation>
        <location evidence="1">Cytoplasm</location>
    </subcellularLocation>
</comment>
<dbReference type="SMART" id="SM00726">
    <property type="entry name" value="UIM"/>
    <property type="match status" value="2"/>
</dbReference>
<dbReference type="EMBL" id="HBUF01025332">
    <property type="protein sequence ID" value="CAG6612716.1"/>
    <property type="molecule type" value="Transcribed_RNA"/>
</dbReference>
<dbReference type="AlphaFoldDB" id="A0A8D8SAT8"/>
<evidence type="ECO:0000256" key="6">
    <source>
        <dbReference type="ARBA" id="ARBA00023121"/>
    </source>
</evidence>
<dbReference type="CDD" id="cd16990">
    <property type="entry name" value="ENTH_Epsin"/>
    <property type="match status" value="1"/>
</dbReference>